<protein>
    <recommendedName>
        <fullName evidence="8">Major facilitator superfamily (MFS) profile domain-containing protein</fullName>
    </recommendedName>
</protein>
<reference evidence="6 7" key="1">
    <citation type="submission" date="2015-01" db="EMBL/GenBank/DDBJ databases">
        <title>The Genome Sequence of Ochroconis gallopava CBS43764.</title>
        <authorList>
            <consortium name="The Broad Institute Genomics Platform"/>
            <person name="Cuomo C."/>
            <person name="de Hoog S."/>
            <person name="Gorbushina A."/>
            <person name="Stielow B."/>
            <person name="Teixiera M."/>
            <person name="Abouelleil A."/>
            <person name="Chapman S.B."/>
            <person name="Priest M."/>
            <person name="Young S.K."/>
            <person name="Wortman J."/>
            <person name="Nusbaum C."/>
            <person name="Birren B."/>
        </authorList>
    </citation>
    <scope>NUCLEOTIDE SEQUENCE [LARGE SCALE GENOMIC DNA]</scope>
    <source>
        <strain evidence="6 7">CBS 43764</strain>
    </source>
</reference>
<dbReference type="InterPro" id="IPR036259">
    <property type="entry name" value="MFS_trans_sf"/>
</dbReference>
<dbReference type="InParanoid" id="A0A0D2ACH0"/>
<feature type="transmembrane region" description="Helical" evidence="5">
    <location>
        <begin position="440"/>
        <end position="468"/>
    </location>
</feature>
<feature type="transmembrane region" description="Helical" evidence="5">
    <location>
        <begin position="56"/>
        <end position="75"/>
    </location>
</feature>
<dbReference type="PANTHER" id="PTHR23507:SF1">
    <property type="entry name" value="FI18259P1-RELATED"/>
    <property type="match status" value="1"/>
</dbReference>
<keyword evidence="2 5" id="KW-0812">Transmembrane</keyword>
<accession>A0A0D2ACH0</accession>
<evidence type="ECO:0000256" key="2">
    <source>
        <dbReference type="ARBA" id="ARBA00022692"/>
    </source>
</evidence>
<dbReference type="GO" id="GO:0016020">
    <property type="term" value="C:membrane"/>
    <property type="evidence" value="ECO:0007669"/>
    <property type="project" value="UniProtKB-SubCell"/>
</dbReference>
<feature type="transmembrane region" description="Helical" evidence="5">
    <location>
        <begin position="310"/>
        <end position="334"/>
    </location>
</feature>
<feature type="transmembrane region" description="Helical" evidence="5">
    <location>
        <begin position="107"/>
        <end position="130"/>
    </location>
</feature>
<evidence type="ECO:0000256" key="5">
    <source>
        <dbReference type="SAM" id="Phobius"/>
    </source>
</evidence>
<dbReference type="PANTHER" id="PTHR23507">
    <property type="entry name" value="ZGC:174356"/>
    <property type="match status" value="1"/>
</dbReference>
<feature type="transmembrane region" description="Helical" evidence="5">
    <location>
        <begin position="407"/>
        <end position="428"/>
    </location>
</feature>
<feature type="transmembrane region" description="Helical" evidence="5">
    <location>
        <begin position="209"/>
        <end position="232"/>
    </location>
</feature>
<feature type="transmembrane region" description="Helical" evidence="5">
    <location>
        <begin position="346"/>
        <end position="368"/>
    </location>
</feature>
<dbReference type="SUPFAM" id="SSF103473">
    <property type="entry name" value="MFS general substrate transporter"/>
    <property type="match status" value="1"/>
</dbReference>
<feature type="transmembrane region" description="Helical" evidence="5">
    <location>
        <begin position="170"/>
        <end position="197"/>
    </location>
</feature>
<evidence type="ECO:0000256" key="4">
    <source>
        <dbReference type="ARBA" id="ARBA00023136"/>
    </source>
</evidence>
<gene>
    <name evidence="6" type="ORF">PV09_04320</name>
</gene>
<dbReference type="Pfam" id="PF07690">
    <property type="entry name" value="MFS_1"/>
    <property type="match status" value="1"/>
</dbReference>
<keyword evidence="3 5" id="KW-1133">Transmembrane helix</keyword>
<evidence type="ECO:0000256" key="1">
    <source>
        <dbReference type="ARBA" id="ARBA00004141"/>
    </source>
</evidence>
<dbReference type="EMBL" id="KN847540">
    <property type="protein sequence ID" value="KIW04568.1"/>
    <property type="molecule type" value="Genomic_DNA"/>
</dbReference>
<dbReference type="Gene3D" id="1.20.1250.20">
    <property type="entry name" value="MFS general substrate transporter like domains"/>
    <property type="match status" value="1"/>
</dbReference>
<dbReference type="InterPro" id="IPR011701">
    <property type="entry name" value="MFS"/>
</dbReference>
<organism evidence="6 7">
    <name type="scientific">Verruconis gallopava</name>
    <dbReference type="NCBI Taxonomy" id="253628"/>
    <lineage>
        <taxon>Eukaryota</taxon>
        <taxon>Fungi</taxon>
        <taxon>Dikarya</taxon>
        <taxon>Ascomycota</taxon>
        <taxon>Pezizomycotina</taxon>
        <taxon>Dothideomycetes</taxon>
        <taxon>Pleosporomycetidae</taxon>
        <taxon>Venturiales</taxon>
        <taxon>Sympoventuriaceae</taxon>
        <taxon>Verruconis</taxon>
    </lineage>
</organism>
<name>A0A0D2ACH0_9PEZI</name>
<evidence type="ECO:0000313" key="7">
    <source>
        <dbReference type="Proteomes" id="UP000053259"/>
    </source>
</evidence>
<dbReference type="GO" id="GO:0022857">
    <property type="term" value="F:transmembrane transporter activity"/>
    <property type="evidence" value="ECO:0007669"/>
    <property type="project" value="InterPro"/>
</dbReference>
<keyword evidence="7" id="KW-1185">Reference proteome</keyword>
<proteinExistence type="predicted"/>
<dbReference type="HOGENOM" id="CLU_013756_2_1_1"/>
<feature type="transmembrane region" description="Helical" evidence="5">
    <location>
        <begin position="474"/>
        <end position="496"/>
    </location>
</feature>
<feature type="transmembrane region" description="Helical" evidence="5">
    <location>
        <begin position="238"/>
        <end position="258"/>
    </location>
</feature>
<dbReference type="RefSeq" id="XP_016214437.1">
    <property type="nucleotide sequence ID" value="XM_016357645.1"/>
</dbReference>
<comment type="subcellular location">
    <subcellularLocation>
        <location evidence="1">Membrane</location>
        <topology evidence="1">Multi-pass membrane protein</topology>
    </subcellularLocation>
</comment>
<sequence length="518" mass="56350">MAEDVPLLEEDHSDLVAAVHDEYIDTRPSRKRGVVAERLRSTCALFNAHLRAWKNLYICALLIVVLEIPLFMSAAPTIQLLENVVCYRMYGQDADHDTCQNKEVQTYIAQVKSVLAVLAAVPSLVLAVPYGMLADRIGRKSVVGMTVFAAFCCYVWSFCVLYFYKTLPFALIYVYPLFLWFGGGGYVAGSIITAIAAEVVPSEDSRTRAFFLLGVISMLVAVAAPPVGARIMHYHGPYVAYGLNIPLSVCAVIPLVLLPETAKGKSLQENTEDDGMIGTPNKASTLRTGWKELKSHVVNDFFPLLKSIPIVIGLLSMVIGSFAVAVGEIIIQYMKARFGWSYEKSTNVIAFSAAMRVLLLCTVLPFAHKQLTKRYETRKADLVLCKLSLPFECICFLVFGLSATPAGAWVAVAIGNFGLGFGGAMRSYMTALVPEHDIALLYTLIGTAGAIGNLFASAVLQLTLAVGIRAGGMLVGLPFFLIASLYGINVLLVWCLRSPPPKAMVDDEPIPSQGDIRI</sequence>
<dbReference type="VEuPathDB" id="FungiDB:PV09_04320"/>
<dbReference type="GeneID" id="27312293"/>
<dbReference type="OrthoDB" id="194139at2759"/>
<dbReference type="Proteomes" id="UP000053259">
    <property type="component" value="Unassembled WGS sequence"/>
</dbReference>
<evidence type="ECO:0000313" key="6">
    <source>
        <dbReference type="EMBL" id="KIW04568.1"/>
    </source>
</evidence>
<feature type="transmembrane region" description="Helical" evidence="5">
    <location>
        <begin position="142"/>
        <end position="164"/>
    </location>
</feature>
<evidence type="ECO:0008006" key="8">
    <source>
        <dbReference type="Google" id="ProtNLM"/>
    </source>
</evidence>
<evidence type="ECO:0000256" key="3">
    <source>
        <dbReference type="ARBA" id="ARBA00022989"/>
    </source>
</evidence>
<keyword evidence="4 5" id="KW-0472">Membrane</keyword>
<dbReference type="AlphaFoldDB" id="A0A0D2ACH0"/>